<name>A0A9X4BLI5_9GAMM</name>
<dbReference type="Gene3D" id="3.40.605.10">
    <property type="entry name" value="Aldehyde Dehydrogenase, Chain A, domain 1"/>
    <property type="match status" value="1"/>
</dbReference>
<dbReference type="RefSeq" id="WP_263541915.1">
    <property type="nucleotide sequence ID" value="NZ_JAOVZO020000018.1"/>
</dbReference>
<dbReference type="InterPro" id="IPR016160">
    <property type="entry name" value="Ald_DH_CS_CYS"/>
</dbReference>
<dbReference type="SUPFAM" id="SSF53720">
    <property type="entry name" value="ALDH-like"/>
    <property type="match status" value="1"/>
</dbReference>
<dbReference type="PROSITE" id="PS00687">
    <property type="entry name" value="ALDEHYDE_DEHYDR_GLU"/>
    <property type="match status" value="1"/>
</dbReference>
<dbReference type="InterPro" id="IPR015590">
    <property type="entry name" value="Aldehyde_DH_dom"/>
</dbReference>
<keyword evidence="2 4" id="KW-0560">Oxidoreductase</keyword>
<dbReference type="GO" id="GO:0004029">
    <property type="term" value="F:aldehyde dehydrogenase (NAD+) activity"/>
    <property type="evidence" value="ECO:0007669"/>
    <property type="project" value="TreeGrafter"/>
</dbReference>
<keyword evidence="3" id="KW-0520">NAD</keyword>
<proteinExistence type="inferred from homology"/>
<sequence length="475" mass="51824">MDTPQTAAPAGTADLDATLARLRAAWQSHTPDYRQRMDDLARLRDAFKRRLDDLIGAMNADFGRRSRHESLLSDGMTVLHEIDLVRRNLRRWMRPQGRAVDWTFLPARAEIRWQPLGVVGVIAPWNYPVNLALIPLVSAIGAGNHVMLKPSEHTPRTSDALAALLAEVFPGDRVATVLGGPDVAAAFAGLPLDHLLFTGSTEVGRKVMAAAAPNLTPVTLELGGKSPAIVAPDFPIDVAAARIAAGKFLNAGQTCIAPDYVLIRADDRERFVDALRAYVARHYPNLRESPDYTSIVNERQYARLHGLVDDARRRGATVVTLPDDAAHDPAARVFAPTLVIDAPDDARVMQEEIFGPILPIVAAPSVDAAIAYVNARPRPLALYHFDRDRGRTRKVLDSCVAGGASVNDCLLHNAQGELPFGGVGPSGMGHYHGHHGFVTFSKQLPVFHQARFSSLSLLRPPYKGLADFMTRFLTR</sequence>
<dbReference type="PIRSF" id="PIRSF036492">
    <property type="entry name" value="ALDH"/>
    <property type="match status" value="1"/>
</dbReference>
<dbReference type="InterPro" id="IPR029510">
    <property type="entry name" value="Ald_DH_CS_GLU"/>
</dbReference>
<reference evidence="9" key="1">
    <citation type="submission" date="2023-02" db="EMBL/GenBank/DDBJ databases">
        <title>Tahibacter soli sp. nov. isolated from soil.</title>
        <authorList>
            <person name="Baek J.H."/>
            <person name="Lee J.K."/>
            <person name="Choi D.G."/>
            <person name="Jeon C.O."/>
        </authorList>
    </citation>
    <scope>NUCLEOTIDE SEQUENCE</scope>
    <source>
        <strain evidence="9">BL</strain>
    </source>
</reference>
<dbReference type="PANTHER" id="PTHR43570:SF20">
    <property type="entry name" value="ALDEHYDE DEHYDROGENASE ALDX-RELATED"/>
    <property type="match status" value="1"/>
</dbReference>
<evidence type="ECO:0000256" key="6">
    <source>
        <dbReference type="PROSITE-ProRule" id="PRU10007"/>
    </source>
</evidence>
<dbReference type="EMBL" id="JAOVZO020000018">
    <property type="protein sequence ID" value="MDC8014279.1"/>
    <property type="molecule type" value="Genomic_DNA"/>
</dbReference>
<evidence type="ECO:0000313" key="10">
    <source>
        <dbReference type="Proteomes" id="UP001139971"/>
    </source>
</evidence>
<dbReference type="AlphaFoldDB" id="A0A9X4BLI5"/>
<evidence type="ECO:0000256" key="3">
    <source>
        <dbReference type="ARBA" id="ARBA00023027"/>
    </source>
</evidence>
<dbReference type="InterPro" id="IPR016163">
    <property type="entry name" value="Ald_DH_C"/>
</dbReference>
<evidence type="ECO:0000256" key="2">
    <source>
        <dbReference type="ARBA" id="ARBA00023002"/>
    </source>
</evidence>
<dbReference type="Pfam" id="PF00171">
    <property type="entry name" value="Aldedh"/>
    <property type="match status" value="1"/>
</dbReference>
<gene>
    <name evidence="9" type="ORF">OD750_017170</name>
</gene>
<dbReference type="PROSITE" id="PS00070">
    <property type="entry name" value="ALDEHYDE_DEHYDR_CYS"/>
    <property type="match status" value="1"/>
</dbReference>
<dbReference type="Proteomes" id="UP001139971">
    <property type="component" value="Unassembled WGS sequence"/>
</dbReference>
<protein>
    <recommendedName>
        <fullName evidence="4">Aldehyde dehydrogenase</fullName>
    </recommendedName>
</protein>
<feature type="active site" evidence="5 6">
    <location>
        <position position="221"/>
    </location>
</feature>
<comment type="caution">
    <text evidence="9">The sequence shown here is derived from an EMBL/GenBank/DDBJ whole genome shotgun (WGS) entry which is preliminary data.</text>
</comment>
<accession>A0A9X4BLI5</accession>
<dbReference type="FunFam" id="3.40.309.10:FF:000003">
    <property type="entry name" value="Aldehyde dehydrogenase"/>
    <property type="match status" value="1"/>
</dbReference>
<dbReference type="GO" id="GO:0006081">
    <property type="term" value="P:aldehyde metabolic process"/>
    <property type="evidence" value="ECO:0007669"/>
    <property type="project" value="InterPro"/>
</dbReference>
<feature type="domain" description="Aldehyde dehydrogenase" evidence="8">
    <location>
        <begin position="17"/>
        <end position="441"/>
    </location>
</feature>
<keyword evidence="10" id="KW-1185">Reference proteome</keyword>
<dbReference type="InterPro" id="IPR012394">
    <property type="entry name" value="Aldehyde_DH_NAD(P)"/>
</dbReference>
<dbReference type="CDD" id="cd07133">
    <property type="entry name" value="ALDH_CALDH_CalB"/>
    <property type="match status" value="1"/>
</dbReference>
<feature type="active site" evidence="5">
    <location>
        <position position="255"/>
    </location>
</feature>
<dbReference type="PANTHER" id="PTHR43570">
    <property type="entry name" value="ALDEHYDE DEHYDROGENASE"/>
    <property type="match status" value="1"/>
</dbReference>
<evidence type="ECO:0000256" key="7">
    <source>
        <dbReference type="RuleBase" id="RU003345"/>
    </source>
</evidence>
<evidence type="ECO:0000256" key="5">
    <source>
        <dbReference type="PIRSR" id="PIRSR036492-1"/>
    </source>
</evidence>
<dbReference type="InterPro" id="IPR016161">
    <property type="entry name" value="Ald_DH/histidinol_DH"/>
</dbReference>
<comment type="similarity">
    <text evidence="1 4 7">Belongs to the aldehyde dehydrogenase family.</text>
</comment>
<organism evidence="9 10">
    <name type="scientific">Tahibacter soli</name>
    <dbReference type="NCBI Taxonomy" id="2983605"/>
    <lineage>
        <taxon>Bacteria</taxon>
        <taxon>Pseudomonadati</taxon>
        <taxon>Pseudomonadota</taxon>
        <taxon>Gammaproteobacteria</taxon>
        <taxon>Lysobacterales</taxon>
        <taxon>Rhodanobacteraceae</taxon>
        <taxon>Tahibacter</taxon>
    </lineage>
</organism>
<evidence type="ECO:0000256" key="1">
    <source>
        <dbReference type="ARBA" id="ARBA00009986"/>
    </source>
</evidence>
<evidence type="ECO:0000259" key="8">
    <source>
        <dbReference type="Pfam" id="PF00171"/>
    </source>
</evidence>
<dbReference type="GO" id="GO:0005737">
    <property type="term" value="C:cytoplasm"/>
    <property type="evidence" value="ECO:0007669"/>
    <property type="project" value="TreeGrafter"/>
</dbReference>
<dbReference type="Gene3D" id="3.40.309.10">
    <property type="entry name" value="Aldehyde Dehydrogenase, Chain A, domain 2"/>
    <property type="match status" value="1"/>
</dbReference>
<evidence type="ECO:0000313" key="9">
    <source>
        <dbReference type="EMBL" id="MDC8014279.1"/>
    </source>
</evidence>
<dbReference type="InterPro" id="IPR016162">
    <property type="entry name" value="Ald_DH_N"/>
</dbReference>
<evidence type="ECO:0000256" key="4">
    <source>
        <dbReference type="PIRNR" id="PIRNR036492"/>
    </source>
</evidence>